<sequence>MEIKKKISILFFCFLTGINFTGAQILADGDRAGLLQTTGSIYPSQQLNSKGLNLYVGGYMNYHFDDKYSFRGDIYQFIGAQSKPGYINDHLQVQAGFMRYFPYKRLDPFVGLQVGFSAIQTNERSERIYNSAFAVKAGVNYHVYKFFYFFLECQYIHQTDPWHARPLDQFMGTGGLGFQLPCKNVRQ</sequence>
<dbReference type="Gene3D" id="2.40.160.20">
    <property type="match status" value="1"/>
</dbReference>
<dbReference type="OrthoDB" id="9819542at2"/>
<name>A0A556N7T2_9FLAO</name>
<accession>A0A556N7T2</accession>
<evidence type="ECO:0000313" key="2">
    <source>
        <dbReference type="Proteomes" id="UP000316008"/>
    </source>
</evidence>
<reference evidence="1 2" key="1">
    <citation type="submission" date="2019-07" db="EMBL/GenBank/DDBJ databases">
        <authorList>
            <person name="Huq M.A."/>
        </authorList>
    </citation>
    <scope>NUCLEOTIDE SEQUENCE [LARGE SCALE GENOMIC DNA]</scope>
    <source>
        <strain evidence="1 2">MAH-3</strain>
    </source>
</reference>
<gene>
    <name evidence="1" type="ORF">FO442_03490</name>
</gene>
<dbReference type="Proteomes" id="UP000316008">
    <property type="component" value="Unassembled WGS sequence"/>
</dbReference>
<evidence type="ECO:0008006" key="3">
    <source>
        <dbReference type="Google" id="ProtNLM"/>
    </source>
</evidence>
<dbReference type="EMBL" id="VLPL01000001">
    <property type="protein sequence ID" value="TSJ48215.1"/>
    <property type="molecule type" value="Genomic_DNA"/>
</dbReference>
<dbReference type="InterPro" id="IPR011250">
    <property type="entry name" value="OMP/PagP_B-barrel"/>
</dbReference>
<dbReference type="SUPFAM" id="SSF56925">
    <property type="entry name" value="OMPA-like"/>
    <property type="match status" value="1"/>
</dbReference>
<dbReference type="RefSeq" id="WP_144331750.1">
    <property type="nucleotide sequence ID" value="NZ_VLPL01000001.1"/>
</dbReference>
<comment type="caution">
    <text evidence="1">The sequence shown here is derived from an EMBL/GenBank/DDBJ whole genome shotgun (WGS) entry which is preliminary data.</text>
</comment>
<proteinExistence type="predicted"/>
<keyword evidence="2" id="KW-1185">Reference proteome</keyword>
<protein>
    <recommendedName>
        <fullName evidence="3">Porin family protein</fullName>
    </recommendedName>
</protein>
<organism evidence="1 2">
    <name type="scientific">Fluviicola chungangensis</name>
    <dbReference type="NCBI Taxonomy" id="2597671"/>
    <lineage>
        <taxon>Bacteria</taxon>
        <taxon>Pseudomonadati</taxon>
        <taxon>Bacteroidota</taxon>
        <taxon>Flavobacteriia</taxon>
        <taxon>Flavobacteriales</taxon>
        <taxon>Crocinitomicaceae</taxon>
        <taxon>Fluviicola</taxon>
    </lineage>
</organism>
<evidence type="ECO:0000313" key="1">
    <source>
        <dbReference type="EMBL" id="TSJ48215.1"/>
    </source>
</evidence>
<dbReference type="AlphaFoldDB" id="A0A556N7T2"/>